<dbReference type="InterPro" id="IPR027266">
    <property type="entry name" value="TrmE/GcvT-like"/>
</dbReference>
<dbReference type="AlphaFoldDB" id="A0A347UF93"/>
<proteinExistence type="predicted"/>
<accession>A0A347UF93</accession>
<reference evidence="1 2" key="1">
    <citation type="submission" date="2018-09" db="EMBL/GenBank/DDBJ databases">
        <title>Profundibacter amoris BAR1 gen. nov., sp. nov., a new member of the Roseobacter clade isolated at Lokis Castle Vent Field on the Arctic Mid-Oceanic Ridge.</title>
        <authorList>
            <person name="Le Moine Bauer S."/>
            <person name="Sjoeberg A.G."/>
            <person name="L'Haridon S."/>
            <person name="Stokke R."/>
            <person name="Roalkvam I."/>
            <person name="Steen I.H."/>
            <person name="Dahle H."/>
        </authorList>
    </citation>
    <scope>NUCLEOTIDE SEQUENCE [LARGE SCALE GENOMIC DNA]</scope>
    <source>
        <strain evidence="1 2">BAR1</strain>
    </source>
</reference>
<dbReference type="Gene3D" id="3.30.70.1520">
    <property type="entry name" value="Heterotetrameric sarcosine oxidase"/>
    <property type="match status" value="1"/>
</dbReference>
<organism evidence="1 2">
    <name type="scientific">Profundibacter amoris</name>
    <dbReference type="NCBI Taxonomy" id="2171755"/>
    <lineage>
        <taxon>Bacteria</taxon>
        <taxon>Pseudomonadati</taxon>
        <taxon>Pseudomonadota</taxon>
        <taxon>Alphaproteobacteria</taxon>
        <taxon>Rhodobacterales</taxon>
        <taxon>Paracoccaceae</taxon>
        <taxon>Profundibacter</taxon>
    </lineage>
</organism>
<dbReference type="EMBL" id="CP032125">
    <property type="protein sequence ID" value="AXX97521.1"/>
    <property type="molecule type" value="Genomic_DNA"/>
</dbReference>
<dbReference type="SUPFAM" id="SSF103025">
    <property type="entry name" value="Folate-binding domain"/>
    <property type="match status" value="1"/>
</dbReference>
<dbReference type="Pfam" id="PF04268">
    <property type="entry name" value="SoxG"/>
    <property type="match status" value="1"/>
</dbReference>
<sequence length="184" mass="19462">MSNAVSALQGVSSAGYVGVREMGLQGMITLRGDLSLAKIAKAVKSAVGVDMPAQRGINLKDGKGAAWMSPDELLLMMAYQDAEATVAKLQKALGNTHSLVVNVSDARAVFTLTGERVREVVAKLAPVDMATFTTGEIRRTRLAQVPAAFWMSGGDEITLVVFRSVAQYAFDLLTTAAAKGGEVW</sequence>
<dbReference type="InterPro" id="IPR007375">
    <property type="entry name" value="SoxG"/>
</dbReference>
<dbReference type="KEGG" id="pamo:BAR1_05970"/>
<dbReference type="Gene3D" id="3.30.1360.120">
    <property type="entry name" value="Probable tRNA modification gtpase trme, domain 1"/>
    <property type="match status" value="1"/>
</dbReference>
<protein>
    <submittedName>
        <fullName evidence="1">Sarcosine oxidase subunit gamma</fullName>
    </submittedName>
</protein>
<name>A0A347UF93_9RHOB</name>
<keyword evidence="2" id="KW-1185">Reference proteome</keyword>
<evidence type="ECO:0000313" key="1">
    <source>
        <dbReference type="EMBL" id="AXX97521.1"/>
    </source>
</evidence>
<dbReference type="Proteomes" id="UP000261704">
    <property type="component" value="Chromosome"/>
</dbReference>
<dbReference type="OrthoDB" id="9814782at2"/>
<evidence type="ECO:0000313" key="2">
    <source>
        <dbReference type="Proteomes" id="UP000261704"/>
    </source>
</evidence>
<dbReference type="RefSeq" id="WP_118942178.1">
    <property type="nucleotide sequence ID" value="NZ_CP032125.1"/>
</dbReference>
<gene>
    <name evidence="1" type="ORF">BAR1_05970</name>
</gene>